<evidence type="ECO:0000259" key="2">
    <source>
        <dbReference type="PROSITE" id="PS51462"/>
    </source>
</evidence>
<accession>A0A3N4GR57</accession>
<feature type="domain" description="Nudix hydrolase" evidence="2">
    <location>
        <begin position="5"/>
        <end position="154"/>
    </location>
</feature>
<evidence type="ECO:0000313" key="4">
    <source>
        <dbReference type="Proteomes" id="UP000267536"/>
    </source>
</evidence>
<dbReference type="InterPro" id="IPR051325">
    <property type="entry name" value="Nudix_hydrolase_domain"/>
</dbReference>
<reference evidence="3 4" key="1">
    <citation type="submission" date="2018-11" db="EMBL/GenBank/DDBJ databases">
        <title>Draft genome sequence of Gordonia sp. RS15-1S isolated from rice stems.</title>
        <authorList>
            <person name="Muangham S."/>
        </authorList>
    </citation>
    <scope>NUCLEOTIDE SEQUENCE [LARGE SCALE GENOMIC DNA]</scope>
    <source>
        <strain evidence="3 4">RS15-1S</strain>
    </source>
</reference>
<gene>
    <name evidence="3" type="ORF">EF294_10750</name>
</gene>
<dbReference type="RefSeq" id="WP_123929323.1">
    <property type="nucleotide sequence ID" value="NZ_JBPSDP010000006.1"/>
</dbReference>
<dbReference type="GO" id="GO:0004081">
    <property type="term" value="F:bis(5'-nucleosyl)-tetraphosphatase (asymmetrical) activity"/>
    <property type="evidence" value="ECO:0007669"/>
    <property type="project" value="TreeGrafter"/>
</dbReference>
<dbReference type="PANTHER" id="PTHR21340:SF7">
    <property type="entry name" value="NUDIX HYDROLASE DOMAIN-CONTAINING PROTEIN"/>
    <property type="match status" value="1"/>
</dbReference>
<evidence type="ECO:0000256" key="1">
    <source>
        <dbReference type="ARBA" id="ARBA00022801"/>
    </source>
</evidence>
<dbReference type="PANTHER" id="PTHR21340">
    <property type="entry name" value="DIADENOSINE 5,5-P1,P4-TETRAPHOSPHATE PYROPHOSPHOHYDROLASE MUTT"/>
    <property type="match status" value="1"/>
</dbReference>
<dbReference type="EMBL" id="RKMH01000007">
    <property type="protein sequence ID" value="RPA61110.1"/>
    <property type="molecule type" value="Genomic_DNA"/>
</dbReference>
<dbReference type="InterPro" id="IPR020084">
    <property type="entry name" value="NUDIX_hydrolase_CS"/>
</dbReference>
<evidence type="ECO:0000313" key="3">
    <source>
        <dbReference type="EMBL" id="RPA61110.1"/>
    </source>
</evidence>
<protein>
    <submittedName>
        <fullName evidence="3">NUDIX domain-containing protein</fullName>
    </submittedName>
</protein>
<keyword evidence="1" id="KW-0378">Hydrolase</keyword>
<dbReference type="Gene3D" id="3.90.79.10">
    <property type="entry name" value="Nucleoside Triphosphate Pyrophosphohydrolase"/>
    <property type="match status" value="1"/>
</dbReference>
<dbReference type="Proteomes" id="UP000267536">
    <property type="component" value="Unassembled WGS sequence"/>
</dbReference>
<dbReference type="SUPFAM" id="SSF55811">
    <property type="entry name" value="Nudix"/>
    <property type="match status" value="1"/>
</dbReference>
<name>A0A3N4GR57_9ACTN</name>
<sequence length="160" mass="17321">MAAQTPQLSAGLLIHRNTALGVEVLLAHPGGPLWSRKDDGAWSIPKGLVEGGEELLVAARREFAEEIGQTAPGGEVIELGQVRLKSGKRLVAFAIGGDLDVSVVTSNTFEMPWPPRSGKTQSFPEIDRAEWLSPDDARRKLNPAQVAFIDRLLEHLSPKP</sequence>
<proteinExistence type="predicted"/>
<dbReference type="InterPro" id="IPR015797">
    <property type="entry name" value="NUDIX_hydrolase-like_dom_sf"/>
</dbReference>
<keyword evidence="4" id="KW-1185">Reference proteome</keyword>
<dbReference type="PROSITE" id="PS51462">
    <property type="entry name" value="NUDIX"/>
    <property type="match status" value="1"/>
</dbReference>
<dbReference type="CDD" id="cd04662">
    <property type="entry name" value="NUDIX_Hydrolase"/>
    <property type="match status" value="1"/>
</dbReference>
<dbReference type="PROSITE" id="PS00893">
    <property type="entry name" value="NUDIX_BOX"/>
    <property type="match status" value="1"/>
</dbReference>
<dbReference type="AlphaFoldDB" id="A0A3N4GR57"/>
<organism evidence="3 4">
    <name type="scientific">Gordonia oryzae</name>
    <dbReference type="NCBI Taxonomy" id="2487349"/>
    <lineage>
        <taxon>Bacteria</taxon>
        <taxon>Bacillati</taxon>
        <taxon>Actinomycetota</taxon>
        <taxon>Actinomycetes</taxon>
        <taxon>Mycobacteriales</taxon>
        <taxon>Gordoniaceae</taxon>
        <taxon>Gordonia</taxon>
    </lineage>
</organism>
<dbReference type="OrthoDB" id="954553at2"/>
<dbReference type="GO" id="GO:0006167">
    <property type="term" value="P:AMP biosynthetic process"/>
    <property type="evidence" value="ECO:0007669"/>
    <property type="project" value="TreeGrafter"/>
</dbReference>
<dbReference type="Pfam" id="PF00293">
    <property type="entry name" value="NUDIX"/>
    <property type="match status" value="1"/>
</dbReference>
<dbReference type="GO" id="GO:0006754">
    <property type="term" value="P:ATP biosynthetic process"/>
    <property type="evidence" value="ECO:0007669"/>
    <property type="project" value="TreeGrafter"/>
</dbReference>
<dbReference type="InterPro" id="IPR000086">
    <property type="entry name" value="NUDIX_hydrolase_dom"/>
</dbReference>
<comment type="caution">
    <text evidence="3">The sequence shown here is derived from an EMBL/GenBank/DDBJ whole genome shotgun (WGS) entry which is preliminary data.</text>
</comment>